<protein>
    <recommendedName>
        <fullName evidence="3">Putative 2-succinyl-6-hydroxy-2,4-cyclohexadiene-1-carboxylate synthase</fullName>
        <shortName evidence="3">SHCHC synthase</shortName>
        <ecNumber evidence="3">4.2.99.20</ecNumber>
    </recommendedName>
</protein>
<evidence type="ECO:0000259" key="5">
    <source>
        <dbReference type="Pfam" id="PF00561"/>
    </source>
</evidence>
<keyword evidence="2 3" id="KW-0456">Lyase</keyword>
<dbReference type="HAMAP" id="MF_01660">
    <property type="entry name" value="MenH"/>
    <property type="match status" value="1"/>
</dbReference>
<comment type="function">
    <text evidence="3">Catalyzes a proton abstraction reaction that results in 2,5-elimination of pyruvate from 2-succinyl-5-enolpyruvyl-6-hydroxy-3-cyclohexene-1-carboxylate (SEPHCHC) and the formation of 2-succinyl-6-hydroxy-2,4-cyclohexadiene-1-carboxylate (SHCHC).</text>
</comment>
<gene>
    <name evidence="3 6" type="primary">menH</name>
    <name evidence="6" type="ORF">FFL34_03250</name>
</gene>
<proteinExistence type="inferred from homology"/>
<dbReference type="PANTHER" id="PTHR42916:SF1">
    <property type="entry name" value="PROTEIN PHYLLO, CHLOROPLASTIC"/>
    <property type="match status" value="1"/>
</dbReference>
<organism evidence="6 7">
    <name type="scientific">Lentibacillus cibarius</name>
    <dbReference type="NCBI Taxonomy" id="2583219"/>
    <lineage>
        <taxon>Bacteria</taxon>
        <taxon>Bacillati</taxon>
        <taxon>Bacillota</taxon>
        <taxon>Bacilli</taxon>
        <taxon>Bacillales</taxon>
        <taxon>Bacillaceae</taxon>
        <taxon>Lentibacillus</taxon>
    </lineage>
</organism>
<dbReference type="PRINTS" id="PR00111">
    <property type="entry name" value="ABHYDROLASE"/>
</dbReference>
<dbReference type="Pfam" id="PF00561">
    <property type="entry name" value="Abhydrolase_1"/>
    <property type="match status" value="1"/>
</dbReference>
<comment type="pathway">
    <text evidence="3">Quinol/quinone metabolism; menaquinone biosynthesis.</text>
</comment>
<dbReference type="UniPathway" id="UPA00079"/>
<accession>A0A5S3QL87</accession>
<evidence type="ECO:0000313" key="6">
    <source>
        <dbReference type="EMBL" id="TMN21236.1"/>
    </source>
</evidence>
<feature type="region of interest" description="Disordered" evidence="4">
    <location>
        <begin position="114"/>
        <end position="133"/>
    </location>
</feature>
<dbReference type="GO" id="GO:0009234">
    <property type="term" value="P:menaquinone biosynthetic process"/>
    <property type="evidence" value="ECO:0007669"/>
    <property type="project" value="UniProtKB-UniRule"/>
</dbReference>
<evidence type="ECO:0000256" key="3">
    <source>
        <dbReference type="HAMAP-Rule" id="MF_01660"/>
    </source>
</evidence>
<comment type="catalytic activity">
    <reaction evidence="3">
        <text>5-enolpyruvoyl-6-hydroxy-2-succinyl-cyclohex-3-ene-1-carboxylate = (1R,6R)-6-hydroxy-2-succinyl-cyclohexa-2,4-diene-1-carboxylate + pyruvate</text>
        <dbReference type="Rhea" id="RHEA:25597"/>
        <dbReference type="ChEBI" id="CHEBI:15361"/>
        <dbReference type="ChEBI" id="CHEBI:58689"/>
        <dbReference type="ChEBI" id="CHEBI:58818"/>
        <dbReference type="EC" id="4.2.99.20"/>
    </reaction>
</comment>
<dbReference type="UniPathway" id="UPA01057">
    <property type="reaction ID" value="UER00900"/>
</dbReference>
<comment type="subunit">
    <text evidence="3">Monomer.</text>
</comment>
<evidence type="ECO:0000256" key="1">
    <source>
        <dbReference type="ARBA" id="ARBA00022428"/>
    </source>
</evidence>
<dbReference type="EC" id="4.2.99.20" evidence="3"/>
<evidence type="ECO:0000256" key="2">
    <source>
        <dbReference type="ARBA" id="ARBA00023239"/>
    </source>
</evidence>
<dbReference type="AlphaFoldDB" id="A0A5S3QL87"/>
<dbReference type="RefSeq" id="WP_138601382.1">
    <property type="nucleotide sequence ID" value="NZ_VCIA01000001.1"/>
</dbReference>
<dbReference type="EMBL" id="VCIA01000001">
    <property type="protein sequence ID" value="TMN21236.1"/>
    <property type="molecule type" value="Genomic_DNA"/>
</dbReference>
<dbReference type="InterPro" id="IPR029058">
    <property type="entry name" value="AB_hydrolase_fold"/>
</dbReference>
<reference evidence="6 7" key="1">
    <citation type="submission" date="2019-05" db="EMBL/GenBank/DDBJ databases">
        <title>Genomic analysis of Lentibacillus sp. NKC220-2.</title>
        <authorList>
            <person name="Oh Y.J."/>
        </authorList>
    </citation>
    <scope>NUCLEOTIDE SEQUENCE [LARGE SCALE GENOMIC DNA]</scope>
    <source>
        <strain evidence="6 7">NKC220-2</strain>
    </source>
</reference>
<dbReference type="SUPFAM" id="SSF53474">
    <property type="entry name" value="alpha/beta-Hydrolases"/>
    <property type="match status" value="1"/>
</dbReference>
<dbReference type="PANTHER" id="PTHR42916">
    <property type="entry name" value="2-SUCCINYL-5-ENOLPYRUVYL-6-HYDROXY-3-CYCLOHEXENE-1-CARBOXYLATE SYNTHASE"/>
    <property type="match status" value="1"/>
</dbReference>
<dbReference type="OrthoDB" id="9808398at2"/>
<evidence type="ECO:0000313" key="7">
    <source>
        <dbReference type="Proteomes" id="UP000306980"/>
    </source>
</evidence>
<comment type="similarity">
    <text evidence="3">Belongs to the AB hydrolase superfamily. MenH family.</text>
</comment>
<feature type="compositionally biased region" description="Basic and acidic residues" evidence="4">
    <location>
        <begin position="122"/>
        <end position="133"/>
    </location>
</feature>
<comment type="caution">
    <text evidence="6">The sequence shown here is derived from an EMBL/GenBank/DDBJ whole genome shotgun (WGS) entry which is preliminary data.</text>
</comment>
<feature type="domain" description="AB hydrolase-1" evidence="5">
    <location>
        <begin position="20"/>
        <end position="250"/>
    </location>
</feature>
<sequence length="268" mass="30036">MYVTISDAVYWYEWNGDGEPVVLLHGFTGSSRTWDSLINGWLPDFKTIAIDLPGHGKTASQPKDTEAVCSDLVNLLDQLQLDKVHLIGYSMGGRTALSLAMLHPDRVMSLTLESASPGLNDEQQRSSRRHQDEKLASWIKTNGINTFVDYWEGLPLFRTQRTMPKDVQQRIRNERLQQSAEGLAQSLMTMGTGVQPSWWGELSSLRLPVLLLVGEEDAKFITINRAMEAYIPASDLHVVENAGHAIHVEQPNIFGKIVKGFLQSINKH</sequence>
<dbReference type="Gene3D" id="3.40.50.1820">
    <property type="entry name" value="alpha/beta hydrolase"/>
    <property type="match status" value="1"/>
</dbReference>
<evidence type="ECO:0000256" key="4">
    <source>
        <dbReference type="SAM" id="MobiDB-lite"/>
    </source>
</evidence>
<keyword evidence="1 3" id="KW-0474">Menaquinone biosynthesis</keyword>
<dbReference type="GO" id="GO:0070205">
    <property type="term" value="F:2-succinyl-6-hydroxy-2,4-cyclohexadiene-1-carboxylate synthase activity"/>
    <property type="evidence" value="ECO:0007669"/>
    <property type="project" value="UniProtKB-UniRule"/>
</dbReference>
<dbReference type="NCBIfam" id="TIGR03695">
    <property type="entry name" value="menH_SHCHC"/>
    <property type="match status" value="1"/>
</dbReference>
<dbReference type="InterPro" id="IPR000073">
    <property type="entry name" value="AB_hydrolase_1"/>
</dbReference>
<dbReference type="InterPro" id="IPR000639">
    <property type="entry name" value="Epox_hydrolase-like"/>
</dbReference>
<dbReference type="InterPro" id="IPR022485">
    <property type="entry name" value="SHCHC_synthase_MenH"/>
</dbReference>
<name>A0A5S3QL87_9BACI</name>
<dbReference type="PRINTS" id="PR00412">
    <property type="entry name" value="EPOXHYDRLASE"/>
</dbReference>
<dbReference type="Proteomes" id="UP000306980">
    <property type="component" value="Unassembled WGS sequence"/>
</dbReference>
<comment type="pathway">
    <text evidence="3">Quinol/quinone metabolism; 1,4-dihydroxy-2-naphthoate biosynthesis; 1,4-dihydroxy-2-naphthoate from chorismate: step 3/7.</text>
</comment>